<dbReference type="PATRIC" id="fig|1348334.3.peg.629"/>
<gene>
    <name evidence="1" type="ORF">M595_0641</name>
</gene>
<proteinExistence type="predicted"/>
<sequence length="138" mass="16051">MSSNPASLDFPFRRLRNVRTKLLRLHKALLESEKIEYEKVNGPIRSRGEFFQLVLGDEMFSWLRPFSQLIAQIDEVMAAKDEPVTLQQVNHLLEEAQVLLRPSENGNVREKRYFEAIQRDPDIAFMHAELSQILASKN</sequence>
<name>U7QSJ1_9CYAN</name>
<dbReference type="RefSeq" id="WP_023064598.1">
    <property type="nucleotide sequence ID" value="NZ_AUZM01000004.1"/>
</dbReference>
<comment type="caution">
    <text evidence="1">The sequence shown here is derived from an EMBL/GenBank/DDBJ whole genome shotgun (WGS) entry which is preliminary data.</text>
</comment>
<dbReference type="AlphaFoldDB" id="U7QSJ1"/>
<organism evidence="1 2">
    <name type="scientific">Lyngbya aestuarii BL J</name>
    <dbReference type="NCBI Taxonomy" id="1348334"/>
    <lineage>
        <taxon>Bacteria</taxon>
        <taxon>Bacillati</taxon>
        <taxon>Cyanobacteriota</taxon>
        <taxon>Cyanophyceae</taxon>
        <taxon>Oscillatoriophycideae</taxon>
        <taxon>Oscillatoriales</taxon>
        <taxon>Microcoleaceae</taxon>
        <taxon>Lyngbya</taxon>
    </lineage>
</organism>
<protein>
    <submittedName>
        <fullName evidence="1">Uncharacterized protein</fullName>
    </submittedName>
</protein>
<keyword evidence="2" id="KW-1185">Reference proteome</keyword>
<evidence type="ECO:0000313" key="2">
    <source>
        <dbReference type="Proteomes" id="UP000017127"/>
    </source>
</evidence>
<reference evidence="1 2" key="1">
    <citation type="journal article" date="2013" name="Front. Microbiol.">
        <title>Comparative genomic analyses of the cyanobacterium, Lyngbya aestuarii BL J, a powerful hydrogen producer.</title>
        <authorList>
            <person name="Kothari A."/>
            <person name="Vaughn M."/>
            <person name="Garcia-Pichel F."/>
        </authorList>
    </citation>
    <scope>NUCLEOTIDE SEQUENCE [LARGE SCALE GENOMIC DNA]</scope>
    <source>
        <strain evidence="1 2">BL J</strain>
    </source>
</reference>
<accession>U7QSJ1</accession>
<dbReference type="Proteomes" id="UP000017127">
    <property type="component" value="Unassembled WGS sequence"/>
</dbReference>
<dbReference type="OrthoDB" id="462384at2"/>
<dbReference type="EMBL" id="AUZM01000004">
    <property type="protein sequence ID" value="ERT09371.1"/>
    <property type="molecule type" value="Genomic_DNA"/>
</dbReference>
<evidence type="ECO:0000313" key="1">
    <source>
        <dbReference type="EMBL" id="ERT09371.1"/>
    </source>
</evidence>